<sequence>MYGRSGDALSVIKSIKDMVKKLHANGIEVFLEVVFTHTAEDAPLMHVDNTSYCIKAGDLNIQNALNCNYPIVQQMILDCLRHWVIEFRIDGFVFINASSLLRGFHGEILSRPPLVEAIAFDPILSNVKIIADNWNPVANDSKENLFPHWRRWAQIKLEENIRWHGIDQSPPKWDDPSSKFLAMTLKADAEVSQTPVSDIGGDLFVAFNSAGDSEGYPSTTSNRHGMASSR</sequence>
<dbReference type="SUPFAM" id="SSF51011">
    <property type="entry name" value="Glycosyl hydrolase domain"/>
    <property type="match status" value="1"/>
</dbReference>
<evidence type="ECO:0000313" key="3">
    <source>
        <dbReference type="Proteomes" id="UP000222542"/>
    </source>
</evidence>
<dbReference type="AlphaFoldDB" id="A0A2G2YT02"/>
<dbReference type="Proteomes" id="UP000222542">
    <property type="component" value="Unassembled WGS sequence"/>
</dbReference>
<dbReference type="Gene3D" id="3.20.20.80">
    <property type="entry name" value="Glycosidases"/>
    <property type="match status" value="1"/>
</dbReference>
<protein>
    <recommendedName>
        <fullName evidence="4">Isoamylase 2, chloroplastic-like</fullName>
    </recommendedName>
</protein>
<evidence type="ECO:0000256" key="1">
    <source>
        <dbReference type="SAM" id="MobiDB-lite"/>
    </source>
</evidence>
<accession>A0A2G2YT02</accession>
<reference evidence="2 3" key="2">
    <citation type="journal article" date="2017" name="Genome Biol.">
        <title>New reference genome sequences of hot pepper reveal the massive evolution of plant disease-resistance genes by retroduplication.</title>
        <authorList>
            <person name="Kim S."/>
            <person name="Park J."/>
            <person name="Yeom S.I."/>
            <person name="Kim Y.M."/>
            <person name="Seo E."/>
            <person name="Kim K.T."/>
            <person name="Kim M.S."/>
            <person name="Lee J.M."/>
            <person name="Cheong K."/>
            <person name="Shin H.S."/>
            <person name="Kim S.B."/>
            <person name="Han K."/>
            <person name="Lee J."/>
            <person name="Park M."/>
            <person name="Lee H.A."/>
            <person name="Lee H.Y."/>
            <person name="Lee Y."/>
            <person name="Oh S."/>
            <person name="Lee J.H."/>
            <person name="Choi E."/>
            <person name="Choi E."/>
            <person name="Lee S.E."/>
            <person name="Jeon J."/>
            <person name="Kim H."/>
            <person name="Choi G."/>
            <person name="Song H."/>
            <person name="Lee J."/>
            <person name="Lee S.C."/>
            <person name="Kwon J.K."/>
            <person name="Lee H.Y."/>
            <person name="Koo N."/>
            <person name="Hong Y."/>
            <person name="Kim R.W."/>
            <person name="Kang W.H."/>
            <person name="Huh J.H."/>
            <person name="Kang B.C."/>
            <person name="Yang T.J."/>
            <person name="Lee Y.H."/>
            <person name="Bennetzen J.L."/>
            <person name="Choi D."/>
        </authorList>
    </citation>
    <scope>NUCLEOTIDE SEQUENCE [LARGE SCALE GENOMIC DNA]</scope>
    <source>
        <strain evidence="3">cv. CM334</strain>
    </source>
</reference>
<name>A0A2G2YT02_CAPAN</name>
<dbReference type="SMR" id="A0A2G2YT02"/>
<proteinExistence type="predicted"/>
<dbReference type="SUPFAM" id="SSF51445">
    <property type="entry name" value="(Trans)glycosidases"/>
    <property type="match status" value="1"/>
</dbReference>
<feature type="region of interest" description="Disordered" evidence="1">
    <location>
        <begin position="211"/>
        <end position="230"/>
    </location>
</feature>
<dbReference type="PANTHER" id="PTHR43002">
    <property type="entry name" value="GLYCOGEN DEBRANCHING ENZYME"/>
    <property type="match status" value="1"/>
</dbReference>
<dbReference type="InterPro" id="IPR013780">
    <property type="entry name" value="Glyco_hydro_b"/>
</dbReference>
<comment type="caution">
    <text evidence="2">The sequence shown here is derived from an EMBL/GenBank/DDBJ whole genome shotgun (WGS) entry which is preliminary data.</text>
</comment>
<dbReference type="Gramene" id="PHT72795">
    <property type="protein sequence ID" value="PHT72795"/>
    <property type="gene ID" value="T459_23580"/>
</dbReference>
<keyword evidence="3" id="KW-1185">Reference proteome</keyword>
<dbReference type="EMBL" id="AYRZ02000009">
    <property type="protein sequence ID" value="PHT72795.1"/>
    <property type="molecule type" value="Genomic_DNA"/>
</dbReference>
<gene>
    <name evidence="2" type="ORF">T459_23580</name>
</gene>
<dbReference type="STRING" id="4072.A0A2G2YT02"/>
<evidence type="ECO:0000313" key="2">
    <source>
        <dbReference type="EMBL" id="PHT72795.1"/>
    </source>
</evidence>
<evidence type="ECO:0008006" key="4">
    <source>
        <dbReference type="Google" id="ProtNLM"/>
    </source>
</evidence>
<dbReference type="Gene3D" id="2.60.40.1180">
    <property type="entry name" value="Golgi alpha-mannosidase II"/>
    <property type="match status" value="1"/>
</dbReference>
<reference evidence="2 3" key="1">
    <citation type="journal article" date="2014" name="Nat. Genet.">
        <title>Genome sequence of the hot pepper provides insights into the evolution of pungency in Capsicum species.</title>
        <authorList>
            <person name="Kim S."/>
            <person name="Park M."/>
            <person name="Yeom S.I."/>
            <person name="Kim Y.M."/>
            <person name="Lee J.M."/>
            <person name="Lee H.A."/>
            <person name="Seo E."/>
            <person name="Choi J."/>
            <person name="Cheong K."/>
            <person name="Kim K.T."/>
            <person name="Jung K."/>
            <person name="Lee G.W."/>
            <person name="Oh S.K."/>
            <person name="Bae C."/>
            <person name="Kim S.B."/>
            <person name="Lee H.Y."/>
            <person name="Kim S.Y."/>
            <person name="Kim M.S."/>
            <person name="Kang B.C."/>
            <person name="Jo Y.D."/>
            <person name="Yang H.B."/>
            <person name="Jeong H.J."/>
            <person name="Kang W.H."/>
            <person name="Kwon J.K."/>
            <person name="Shin C."/>
            <person name="Lim J.Y."/>
            <person name="Park J.H."/>
            <person name="Huh J.H."/>
            <person name="Kim J.S."/>
            <person name="Kim B.D."/>
            <person name="Cohen O."/>
            <person name="Paran I."/>
            <person name="Suh M.C."/>
            <person name="Lee S.B."/>
            <person name="Kim Y.K."/>
            <person name="Shin Y."/>
            <person name="Noh S.J."/>
            <person name="Park J."/>
            <person name="Seo Y.S."/>
            <person name="Kwon S.Y."/>
            <person name="Kim H.A."/>
            <person name="Park J.M."/>
            <person name="Kim H.J."/>
            <person name="Choi S.B."/>
            <person name="Bosland P.W."/>
            <person name="Reeves G."/>
            <person name="Jo S.H."/>
            <person name="Lee B.W."/>
            <person name="Cho H.T."/>
            <person name="Choi H.S."/>
            <person name="Lee M.S."/>
            <person name="Yu Y."/>
            <person name="Do Choi Y."/>
            <person name="Park B.S."/>
            <person name="van Deynze A."/>
            <person name="Ashrafi H."/>
            <person name="Hill T."/>
            <person name="Kim W.T."/>
            <person name="Pai H.S."/>
            <person name="Ahn H.K."/>
            <person name="Yeam I."/>
            <person name="Giovannoni J.J."/>
            <person name="Rose J.K."/>
            <person name="Sorensen I."/>
            <person name="Lee S.J."/>
            <person name="Kim R.W."/>
            <person name="Choi I.Y."/>
            <person name="Choi B.S."/>
            <person name="Lim J.S."/>
            <person name="Lee Y.H."/>
            <person name="Choi D."/>
        </authorList>
    </citation>
    <scope>NUCLEOTIDE SEQUENCE [LARGE SCALE GENOMIC DNA]</scope>
    <source>
        <strain evidence="3">cv. CM334</strain>
    </source>
</reference>
<feature type="compositionally biased region" description="Polar residues" evidence="1">
    <location>
        <begin position="216"/>
        <end position="230"/>
    </location>
</feature>
<dbReference type="InterPro" id="IPR017853">
    <property type="entry name" value="GH"/>
</dbReference>
<organism evidence="2 3">
    <name type="scientific">Capsicum annuum</name>
    <name type="common">Capsicum pepper</name>
    <dbReference type="NCBI Taxonomy" id="4072"/>
    <lineage>
        <taxon>Eukaryota</taxon>
        <taxon>Viridiplantae</taxon>
        <taxon>Streptophyta</taxon>
        <taxon>Embryophyta</taxon>
        <taxon>Tracheophyta</taxon>
        <taxon>Spermatophyta</taxon>
        <taxon>Magnoliopsida</taxon>
        <taxon>eudicotyledons</taxon>
        <taxon>Gunneridae</taxon>
        <taxon>Pentapetalae</taxon>
        <taxon>asterids</taxon>
        <taxon>lamiids</taxon>
        <taxon>Solanales</taxon>
        <taxon>Solanaceae</taxon>
        <taxon>Solanoideae</taxon>
        <taxon>Capsiceae</taxon>
        <taxon>Capsicum</taxon>
    </lineage>
</organism>